<keyword evidence="3" id="KW-1185">Reference proteome</keyword>
<evidence type="ECO:0000256" key="1">
    <source>
        <dbReference type="SAM" id="Phobius"/>
    </source>
</evidence>
<dbReference type="Pfam" id="PF09498">
    <property type="entry name" value="DUF2388"/>
    <property type="match status" value="1"/>
</dbReference>
<dbReference type="InterPro" id="IPR012661">
    <property type="entry name" value="CHP02448"/>
</dbReference>
<name>A0ABU7HC69_9PSED</name>
<accession>A0ABU7HC69</accession>
<organism evidence="2 3">
    <name type="scientific">Pseudomonas carassii</name>
    <dbReference type="NCBI Taxonomy" id="3115855"/>
    <lineage>
        <taxon>Bacteria</taxon>
        <taxon>Pseudomonadati</taxon>
        <taxon>Pseudomonadota</taxon>
        <taxon>Gammaproteobacteria</taxon>
        <taxon>Pseudomonadales</taxon>
        <taxon>Pseudomonadaceae</taxon>
        <taxon>Pseudomonas</taxon>
    </lineage>
</organism>
<proteinExistence type="predicted"/>
<dbReference type="Proteomes" id="UP001354227">
    <property type="component" value="Unassembled WGS sequence"/>
</dbReference>
<feature type="transmembrane region" description="Helical" evidence="1">
    <location>
        <begin position="33"/>
        <end position="51"/>
    </location>
</feature>
<protein>
    <submittedName>
        <fullName evidence="2">DUF2388 domain-containing protein</fullName>
    </submittedName>
</protein>
<evidence type="ECO:0000313" key="3">
    <source>
        <dbReference type="Proteomes" id="UP001354227"/>
    </source>
</evidence>
<evidence type="ECO:0000313" key="2">
    <source>
        <dbReference type="EMBL" id="MEE1888873.1"/>
    </source>
</evidence>
<keyword evidence="1" id="KW-0812">Transmembrane</keyword>
<keyword evidence="1" id="KW-1133">Transmembrane helix</keyword>
<dbReference type="EMBL" id="JAZDCT010000017">
    <property type="protein sequence ID" value="MEE1888873.1"/>
    <property type="molecule type" value="Genomic_DNA"/>
</dbReference>
<sequence>MPYLAQYLTPETCFSAMVASFDRAAGSKLGMELLRTLGMLFLAYACAPAMAHETNNPFESATFGTTIFPFIIIGGTTALTVWGPSTLKSAKLDALAYIGSGGEIRGAQFEQAVRYYHSAFNQPYMTDEQLALAIATSL</sequence>
<comment type="caution">
    <text evidence="2">The sequence shown here is derived from an EMBL/GenBank/DDBJ whole genome shotgun (WGS) entry which is preliminary data.</text>
</comment>
<reference evidence="2" key="1">
    <citation type="submission" date="2024-01" db="EMBL/GenBank/DDBJ databases">
        <title>Unpublished Manusciprt.</title>
        <authorList>
            <person name="Duman M."/>
            <person name="Valdes E.G."/>
            <person name="Ajmi N."/>
            <person name="Altun S."/>
            <person name="Saticioglu I.B."/>
        </authorList>
    </citation>
    <scope>NUCLEOTIDE SEQUENCE</scope>
    <source>
        <strain evidence="2">137P</strain>
    </source>
</reference>
<gene>
    <name evidence="2" type="ORF">V0R62_14515</name>
</gene>
<feature type="transmembrane region" description="Helical" evidence="1">
    <location>
        <begin position="63"/>
        <end position="82"/>
    </location>
</feature>
<keyword evidence="1" id="KW-0472">Membrane</keyword>